<accession>A0AAW0BEX6</accession>
<reference evidence="2 3" key="1">
    <citation type="submission" date="2024-01" db="EMBL/GenBank/DDBJ databases">
        <title>A draft genome for a cacao thread blight-causing isolate of Paramarasmius palmivorus.</title>
        <authorList>
            <person name="Baruah I.K."/>
            <person name="Bukari Y."/>
            <person name="Amoako-Attah I."/>
            <person name="Meinhardt L.W."/>
            <person name="Bailey B.A."/>
            <person name="Cohen S.P."/>
        </authorList>
    </citation>
    <scope>NUCLEOTIDE SEQUENCE [LARGE SCALE GENOMIC DNA]</scope>
    <source>
        <strain evidence="2 3">GH-12</strain>
    </source>
</reference>
<keyword evidence="1" id="KW-1133">Transmembrane helix</keyword>
<comment type="caution">
    <text evidence="2">The sequence shown here is derived from an EMBL/GenBank/DDBJ whole genome shotgun (WGS) entry which is preliminary data.</text>
</comment>
<dbReference type="AlphaFoldDB" id="A0AAW0BEX6"/>
<keyword evidence="3" id="KW-1185">Reference proteome</keyword>
<keyword evidence="1" id="KW-0472">Membrane</keyword>
<organism evidence="2 3">
    <name type="scientific">Paramarasmius palmivorus</name>
    <dbReference type="NCBI Taxonomy" id="297713"/>
    <lineage>
        <taxon>Eukaryota</taxon>
        <taxon>Fungi</taxon>
        <taxon>Dikarya</taxon>
        <taxon>Basidiomycota</taxon>
        <taxon>Agaricomycotina</taxon>
        <taxon>Agaricomycetes</taxon>
        <taxon>Agaricomycetidae</taxon>
        <taxon>Agaricales</taxon>
        <taxon>Marasmiineae</taxon>
        <taxon>Marasmiaceae</taxon>
        <taxon>Paramarasmius</taxon>
    </lineage>
</organism>
<name>A0AAW0BEX6_9AGAR</name>
<evidence type="ECO:0000313" key="3">
    <source>
        <dbReference type="Proteomes" id="UP001383192"/>
    </source>
</evidence>
<protein>
    <submittedName>
        <fullName evidence="2">Uncharacterized protein</fullName>
    </submittedName>
</protein>
<dbReference type="Proteomes" id="UP001383192">
    <property type="component" value="Unassembled WGS sequence"/>
</dbReference>
<proteinExistence type="predicted"/>
<dbReference type="EMBL" id="JAYKXP010000134">
    <property type="protein sequence ID" value="KAK7023604.1"/>
    <property type="molecule type" value="Genomic_DNA"/>
</dbReference>
<sequence>MSLEHIENMRTLARMGDPYSLQLIKQALSLPVPSTADGPWTVVSRCSEVVGALESFVVYLHPYPFGQLHEYSNLPGWDGDQTWAGLMRWFRGLHLWSPTFVGSRSRPQAMTGHFWVDKVVNAIFDLVYVFLQHYPSSPVVQQMRVSSDFRRLCIQFLHGSLLVPDTSLAPVVAVVVHPFWNEDWFERDRVRPVLEGMFVVQPRDGFLREAMGRFVRLMLESEVTVLEESAELHALAVVIMQMHEYTDMSLCPFSGAKWFTRCMRDILACLGGVDTRSTSLLVALEMDVLGRLLSLCLRIISPVVGMDVGSGWVLEALNAGLLEAIMDISAYVSVEKARARHVCTVDHSSALVSKCDDLLVCLVPHLLTPSILRRVRKVMRKHAFLQNCVLEAWDDWCEEVATLYEARFGYKCTSYREASLRVCSYGPVGFFVFLCSGLICAHMFLWLSVKAMQFLRGSWYVAEVMSLV</sequence>
<keyword evidence="1" id="KW-0812">Transmembrane</keyword>
<feature type="transmembrane region" description="Helical" evidence="1">
    <location>
        <begin position="428"/>
        <end position="449"/>
    </location>
</feature>
<evidence type="ECO:0000313" key="2">
    <source>
        <dbReference type="EMBL" id="KAK7023604.1"/>
    </source>
</evidence>
<evidence type="ECO:0000256" key="1">
    <source>
        <dbReference type="SAM" id="Phobius"/>
    </source>
</evidence>
<gene>
    <name evidence="2" type="ORF">VNI00_016643</name>
</gene>